<dbReference type="GO" id="GO:0016887">
    <property type="term" value="F:ATP hydrolysis activity"/>
    <property type="evidence" value="ECO:0007669"/>
    <property type="project" value="InterPro"/>
</dbReference>
<keyword evidence="6 11" id="KW-0067">ATP-binding</keyword>
<dbReference type="CDD" id="cd03263">
    <property type="entry name" value="ABC_subfamily_A"/>
    <property type="match status" value="2"/>
</dbReference>
<dbReference type="InterPro" id="IPR003439">
    <property type="entry name" value="ABC_transporter-like_ATP-bd"/>
</dbReference>
<evidence type="ECO:0000259" key="10">
    <source>
        <dbReference type="PROSITE" id="PS50893"/>
    </source>
</evidence>
<dbReference type="FunFam" id="3.40.50.300:FF:000335">
    <property type="entry name" value="ATP binding cassette subfamily A member 5"/>
    <property type="match status" value="1"/>
</dbReference>
<dbReference type="PANTHER" id="PTHR19229:SF209">
    <property type="entry name" value="ATP-BINDING CASSETTE SUB-FAMILY A MEMBER 5 ISOFORM X1"/>
    <property type="match status" value="1"/>
</dbReference>
<feature type="transmembrane region" description="Helical" evidence="9">
    <location>
        <begin position="569"/>
        <end position="595"/>
    </location>
</feature>
<evidence type="ECO:0000256" key="8">
    <source>
        <dbReference type="ARBA" id="ARBA00023136"/>
    </source>
</evidence>
<accession>A0AAD5S4E8</accession>
<dbReference type="SUPFAM" id="SSF52540">
    <property type="entry name" value="P-loop containing nucleoside triphosphate hydrolases"/>
    <property type="match status" value="2"/>
</dbReference>
<dbReference type="Proteomes" id="UP001212841">
    <property type="component" value="Unassembled WGS sequence"/>
</dbReference>
<evidence type="ECO:0000256" key="1">
    <source>
        <dbReference type="ARBA" id="ARBA00004141"/>
    </source>
</evidence>
<dbReference type="GO" id="GO:0005319">
    <property type="term" value="F:lipid transporter activity"/>
    <property type="evidence" value="ECO:0007669"/>
    <property type="project" value="TreeGrafter"/>
</dbReference>
<dbReference type="Pfam" id="PF00005">
    <property type="entry name" value="ABC_tran"/>
    <property type="match status" value="2"/>
</dbReference>
<dbReference type="SMART" id="SM00382">
    <property type="entry name" value="AAA"/>
    <property type="match status" value="1"/>
</dbReference>
<feature type="transmembrane region" description="Helical" evidence="9">
    <location>
        <begin position="607"/>
        <end position="632"/>
    </location>
</feature>
<evidence type="ECO:0000256" key="6">
    <source>
        <dbReference type="ARBA" id="ARBA00022840"/>
    </source>
</evidence>
<sequence length="1168" mass="128471">MLCGLIPASSGTAKIYGKDIREDMDEIRQMMGVCPQHDILFEDLSVREHLLIFACLKGYPLPPFFSIFKHLSDTLPTNHKTYTRISQIISEIDLVEKTETASKSLSGGQKRKLSVGMAMVGEGVKVLVLDEPSSGMDPFSRRKLWDLLGRTKAGRITILSTHFMDEADVLADRKAILSKGRVRCLGTSLFLKKRFGIGYWLDVGVKKGRVGEVGRVVGGLVGAVGGVRVQVGNEEVGLEGAVDAALGSEEWGDVTTLRWELPAEEVDRFPELFRELDRVVEDQGSGVEGYGLSMPTLEQVFLKSAQEEAEEVHEGEEGGSKSLPWIGGGVGLPSLKDEDFRPKSNFTDFKAMMRLRYVLHFREIQGLLFRLVFPIVLTLVSLLLAPRTQGAADPNTTGTNPSRPLTVTSPTLFYDPTGNATDAQAILGRISPQPRAVEGNFYNWVTANKPQTAGYKVSSLAFPPPFGTIYTPILYHNASTVDALPASLNLFSNAVLSSIDPAAPQISATLHPLPNTQNLWAGFDGRAFAAVLLLGMALALPAVSDAISCVAERENRVVGQLYVMGLKRWVYWASTFLVDWSLFFIVPVIMIIIIVALKIASFSGPALAPVAILLLLHLPNSLIFSYFISLFFNRAETARSVMAAPIQLYVIVPYLIVSLTFFADPNNKVSVICHYIFATIMPYYAMTGGLWWVQKIGIVRSFVPEGVLPPLKVSDFFLFENHIMGTILIMLAQMIIYSCGVLYVDFWKTRVTEGMIKDWDRNEISDLRERRERDGHGVEEKDDEDVVLERRRVAEEVKGLGTGGEAGRNGEDLEMSGTGFDEILVGDVRKEFGKKVAVEWNSWGVRKGEVFALLGPNGAGKTTTLSMAIGETIPTHGKVYIHTRSIFSKSSNAFQYMGYCPQFDGLWPLITVQEHLALFATIKGVSPQALQGRVDSLMKVLDIEQFKEKRSRDLSGGNRRKLSFAVAVVGEPKAIFLDEPSTGVDPGSRRWMWELIGELKKGRAVVLTTHSMEEADALSTRIAIQVSGRLRCIGTPQHLKTKFGSGYQLEIASSPLATHTDNGAQVHSSILQLFPSAILLEHFGGVRRYRVPSEDVKKVGGLGGVFDGLKGLRGDGAAQVTDYAFSQTTLDQVFIEFAKRQEDEDLVAGAKDGDEGKKKGLLNKLFKL</sequence>
<dbReference type="InterPro" id="IPR017871">
    <property type="entry name" value="ABC_transporter-like_CS"/>
</dbReference>
<evidence type="ECO:0000256" key="3">
    <source>
        <dbReference type="ARBA" id="ARBA00022448"/>
    </source>
</evidence>
<comment type="subcellular location">
    <subcellularLocation>
        <location evidence="1">Membrane</location>
        <topology evidence="1">Multi-pass membrane protein</topology>
    </subcellularLocation>
</comment>
<proteinExistence type="inferred from homology"/>
<name>A0AAD5S4E8_9FUNG</name>
<evidence type="ECO:0000256" key="2">
    <source>
        <dbReference type="ARBA" id="ARBA00008869"/>
    </source>
</evidence>
<dbReference type="InterPro" id="IPR013525">
    <property type="entry name" value="ABC2_TM"/>
</dbReference>
<comment type="similarity">
    <text evidence="2">Belongs to the ABC transporter superfamily. ABCA family.</text>
</comment>
<dbReference type="EMBL" id="JADGJD010001753">
    <property type="protein sequence ID" value="KAJ3038201.1"/>
    <property type="molecule type" value="Genomic_DNA"/>
</dbReference>
<evidence type="ECO:0000256" key="4">
    <source>
        <dbReference type="ARBA" id="ARBA00022692"/>
    </source>
</evidence>
<keyword evidence="5" id="KW-0547">Nucleotide-binding</keyword>
<protein>
    <submittedName>
        <fullName evidence="11">ATP-binding cassette sub- A member 5</fullName>
    </submittedName>
</protein>
<evidence type="ECO:0000313" key="12">
    <source>
        <dbReference type="Proteomes" id="UP001212841"/>
    </source>
</evidence>
<feature type="transmembrane region" description="Helical" evidence="9">
    <location>
        <begin position="675"/>
        <end position="693"/>
    </location>
</feature>
<dbReference type="GO" id="GO:0016020">
    <property type="term" value="C:membrane"/>
    <property type="evidence" value="ECO:0007669"/>
    <property type="project" value="UniProtKB-SubCell"/>
</dbReference>
<dbReference type="GO" id="GO:0005524">
    <property type="term" value="F:ATP binding"/>
    <property type="evidence" value="ECO:0007669"/>
    <property type="project" value="UniProtKB-KW"/>
</dbReference>
<feature type="transmembrane region" description="Helical" evidence="9">
    <location>
        <begin position="723"/>
        <end position="747"/>
    </location>
</feature>
<dbReference type="PROSITE" id="PS50893">
    <property type="entry name" value="ABC_TRANSPORTER_2"/>
    <property type="match status" value="1"/>
</dbReference>
<gene>
    <name evidence="11" type="primary">ABCA5_1</name>
    <name evidence="11" type="ORF">HK097_003236</name>
</gene>
<keyword evidence="3" id="KW-0813">Transport</keyword>
<reference evidence="11" key="1">
    <citation type="submission" date="2020-05" db="EMBL/GenBank/DDBJ databases">
        <title>Phylogenomic resolution of chytrid fungi.</title>
        <authorList>
            <person name="Stajich J.E."/>
            <person name="Amses K."/>
            <person name="Simmons R."/>
            <person name="Seto K."/>
            <person name="Myers J."/>
            <person name="Bonds A."/>
            <person name="Quandt C.A."/>
            <person name="Barry K."/>
            <person name="Liu P."/>
            <person name="Grigoriev I."/>
            <person name="Longcore J.E."/>
            <person name="James T.Y."/>
        </authorList>
    </citation>
    <scope>NUCLEOTIDE SEQUENCE</scope>
    <source>
        <strain evidence="11">JEL0318</strain>
    </source>
</reference>
<dbReference type="PANTHER" id="PTHR19229">
    <property type="entry name" value="ATP-BINDING CASSETTE TRANSPORTER SUBFAMILY A ABCA"/>
    <property type="match status" value="1"/>
</dbReference>
<keyword evidence="12" id="KW-1185">Reference proteome</keyword>
<keyword evidence="7 9" id="KW-1133">Transmembrane helix</keyword>
<organism evidence="11 12">
    <name type="scientific">Rhizophlyctis rosea</name>
    <dbReference type="NCBI Taxonomy" id="64517"/>
    <lineage>
        <taxon>Eukaryota</taxon>
        <taxon>Fungi</taxon>
        <taxon>Fungi incertae sedis</taxon>
        <taxon>Chytridiomycota</taxon>
        <taxon>Chytridiomycota incertae sedis</taxon>
        <taxon>Chytridiomycetes</taxon>
        <taxon>Rhizophlyctidales</taxon>
        <taxon>Rhizophlyctidaceae</taxon>
        <taxon>Rhizophlyctis</taxon>
    </lineage>
</organism>
<evidence type="ECO:0000256" key="7">
    <source>
        <dbReference type="ARBA" id="ARBA00022989"/>
    </source>
</evidence>
<feature type="domain" description="ABC transporter" evidence="10">
    <location>
        <begin position="823"/>
        <end position="1052"/>
    </location>
</feature>
<dbReference type="Gene3D" id="3.40.50.300">
    <property type="entry name" value="P-loop containing nucleotide triphosphate hydrolases"/>
    <property type="match status" value="2"/>
</dbReference>
<dbReference type="InterPro" id="IPR027417">
    <property type="entry name" value="P-loop_NTPase"/>
</dbReference>
<dbReference type="InterPro" id="IPR003593">
    <property type="entry name" value="AAA+_ATPase"/>
</dbReference>
<dbReference type="Pfam" id="PF12698">
    <property type="entry name" value="ABC2_membrane_3"/>
    <property type="match status" value="1"/>
</dbReference>
<dbReference type="GO" id="GO:0140359">
    <property type="term" value="F:ABC-type transporter activity"/>
    <property type="evidence" value="ECO:0007669"/>
    <property type="project" value="InterPro"/>
</dbReference>
<evidence type="ECO:0000256" key="9">
    <source>
        <dbReference type="SAM" id="Phobius"/>
    </source>
</evidence>
<comment type="caution">
    <text evidence="11">The sequence shown here is derived from an EMBL/GenBank/DDBJ whole genome shotgun (WGS) entry which is preliminary data.</text>
</comment>
<dbReference type="PROSITE" id="PS00211">
    <property type="entry name" value="ABC_TRANSPORTER_1"/>
    <property type="match status" value="1"/>
</dbReference>
<dbReference type="InterPro" id="IPR026082">
    <property type="entry name" value="ABCA"/>
</dbReference>
<feature type="transmembrane region" description="Helical" evidence="9">
    <location>
        <begin position="527"/>
        <end position="549"/>
    </location>
</feature>
<keyword evidence="4 9" id="KW-0812">Transmembrane</keyword>
<dbReference type="AlphaFoldDB" id="A0AAD5S4E8"/>
<evidence type="ECO:0000256" key="5">
    <source>
        <dbReference type="ARBA" id="ARBA00022741"/>
    </source>
</evidence>
<feature type="transmembrane region" description="Helical" evidence="9">
    <location>
        <begin position="644"/>
        <end position="663"/>
    </location>
</feature>
<keyword evidence="8 9" id="KW-0472">Membrane</keyword>
<evidence type="ECO:0000313" key="11">
    <source>
        <dbReference type="EMBL" id="KAJ3038201.1"/>
    </source>
</evidence>